<dbReference type="EMBL" id="LAZR01000975">
    <property type="protein sequence ID" value="KKN53361.1"/>
    <property type="molecule type" value="Genomic_DNA"/>
</dbReference>
<evidence type="ECO:0000313" key="1">
    <source>
        <dbReference type="EMBL" id="KKN53361.1"/>
    </source>
</evidence>
<comment type="caution">
    <text evidence="1">The sequence shown here is derived from an EMBL/GenBank/DDBJ whole genome shotgun (WGS) entry which is preliminary data.</text>
</comment>
<accession>A0A0F9TW41</accession>
<dbReference type="AlphaFoldDB" id="A0A0F9TW41"/>
<sequence>MDAKEIFNIREEIIKIYENKFNKKPTKKQFIMEVLNHQDGKVNLSLLSKIINYNESLLKKWIMKLNVEHKISVMTDYKQRWVIVKKCEQKCEFCLQLVNEYSVGNLEVCEFCGHYYIQNKWDTGYCNSCDEGKKRGKGLEKKEVMDRKNIKELRIVISNFNRESSISGAESAVLNALSKLSDNYTWKVYLSIFKFIDSFLW</sequence>
<reference evidence="1" key="1">
    <citation type="journal article" date="2015" name="Nature">
        <title>Complex archaea that bridge the gap between prokaryotes and eukaryotes.</title>
        <authorList>
            <person name="Spang A."/>
            <person name="Saw J.H."/>
            <person name="Jorgensen S.L."/>
            <person name="Zaremba-Niedzwiedzka K."/>
            <person name="Martijn J."/>
            <person name="Lind A.E."/>
            <person name="van Eijk R."/>
            <person name="Schleper C."/>
            <person name="Guy L."/>
            <person name="Ettema T.J."/>
        </authorList>
    </citation>
    <scope>NUCLEOTIDE SEQUENCE</scope>
</reference>
<organism evidence="1">
    <name type="scientific">marine sediment metagenome</name>
    <dbReference type="NCBI Taxonomy" id="412755"/>
    <lineage>
        <taxon>unclassified sequences</taxon>
        <taxon>metagenomes</taxon>
        <taxon>ecological metagenomes</taxon>
    </lineage>
</organism>
<protein>
    <submittedName>
        <fullName evidence="1">Uncharacterized protein</fullName>
    </submittedName>
</protein>
<name>A0A0F9TW41_9ZZZZ</name>
<proteinExistence type="predicted"/>
<gene>
    <name evidence="1" type="ORF">LCGC14_0603310</name>
</gene>